<comment type="caution">
    <text evidence="2">The sequence shown here is derived from an EMBL/GenBank/DDBJ whole genome shotgun (WGS) entry which is preliminary data.</text>
</comment>
<feature type="domain" description="HTH cro/C1-type" evidence="1">
    <location>
        <begin position="8"/>
        <end position="64"/>
    </location>
</feature>
<keyword evidence="3" id="KW-1185">Reference proteome</keyword>
<dbReference type="Proteomes" id="UP001158066">
    <property type="component" value="Unassembled WGS sequence"/>
</dbReference>
<gene>
    <name evidence="2" type="ORF">SAMN06296020_12516</name>
</gene>
<reference evidence="2" key="1">
    <citation type="submission" date="2017-05" db="EMBL/GenBank/DDBJ databases">
        <authorList>
            <person name="Varghese N."/>
            <person name="Submissions S."/>
        </authorList>
    </citation>
    <scope>NUCLEOTIDE SEQUENCE</scope>
    <source>
        <strain evidence="2">Su22</strain>
    </source>
</reference>
<dbReference type="Gene3D" id="1.10.260.40">
    <property type="entry name" value="lambda repressor-like DNA-binding domains"/>
    <property type="match status" value="1"/>
</dbReference>
<dbReference type="EMBL" id="FXUF01000025">
    <property type="protein sequence ID" value="SMP72067.1"/>
    <property type="molecule type" value="Genomic_DNA"/>
</dbReference>
<evidence type="ECO:0000259" key="1">
    <source>
        <dbReference type="PROSITE" id="PS50943"/>
    </source>
</evidence>
<dbReference type="SUPFAM" id="SSF47413">
    <property type="entry name" value="lambda repressor-like DNA-binding domains"/>
    <property type="match status" value="1"/>
</dbReference>
<dbReference type="SMART" id="SM00530">
    <property type="entry name" value="HTH_XRE"/>
    <property type="match status" value="1"/>
</dbReference>
<accession>A0AA46AKK8</accession>
<sequence length="112" mass="12593">MKTIGQTIKTARLKKGLNIVEAAERAGINRMALTRIENEQVAIIDLSYIEKIVNALGMDPFIVFSSANIKFDQISIENLIKGSRKLTFRGKEVDIDKFIQLMNDHIDAVSNE</sequence>
<dbReference type="InterPro" id="IPR001387">
    <property type="entry name" value="Cro/C1-type_HTH"/>
</dbReference>
<dbReference type="Pfam" id="PF01381">
    <property type="entry name" value="HTH_3"/>
    <property type="match status" value="1"/>
</dbReference>
<dbReference type="PROSITE" id="PS50943">
    <property type="entry name" value="HTH_CROC1"/>
    <property type="match status" value="1"/>
</dbReference>
<dbReference type="RefSeq" id="WP_283410887.1">
    <property type="nucleotide sequence ID" value="NZ_FXUF01000025.1"/>
</dbReference>
<protein>
    <submittedName>
        <fullName evidence="2">Helix-turn-helix</fullName>
    </submittedName>
</protein>
<name>A0AA46AKK8_9CLOT</name>
<dbReference type="GO" id="GO:0003677">
    <property type="term" value="F:DNA binding"/>
    <property type="evidence" value="ECO:0007669"/>
    <property type="project" value="InterPro"/>
</dbReference>
<dbReference type="InterPro" id="IPR010982">
    <property type="entry name" value="Lambda_DNA-bd_dom_sf"/>
</dbReference>
<dbReference type="AlphaFoldDB" id="A0AA46AKK8"/>
<organism evidence="2 3">
    <name type="scientific">Anoxynatronum buryatiense</name>
    <dbReference type="NCBI Taxonomy" id="489973"/>
    <lineage>
        <taxon>Bacteria</taxon>
        <taxon>Bacillati</taxon>
        <taxon>Bacillota</taxon>
        <taxon>Clostridia</taxon>
        <taxon>Eubacteriales</taxon>
        <taxon>Clostridiaceae</taxon>
        <taxon>Anoxynatronum</taxon>
    </lineage>
</organism>
<dbReference type="CDD" id="cd00093">
    <property type="entry name" value="HTH_XRE"/>
    <property type="match status" value="1"/>
</dbReference>
<proteinExistence type="predicted"/>
<evidence type="ECO:0000313" key="3">
    <source>
        <dbReference type="Proteomes" id="UP001158066"/>
    </source>
</evidence>
<evidence type="ECO:0000313" key="2">
    <source>
        <dbReference type="EMBL" id="SMP72067.1"/>
    </source>
</evidence>